<evidence type="ECO:0000256" key="2">
    <source>
        <dbReference type="ARBA" id="ARBA00010992"/>
    </source>
</evidence>
<evidence type="ECO:0000313" key="9">
    <source>
        <dbReference type="EMBL" id="KAJ6263319.1"/>
    </source>
</evidence>
<accession>A0AAD6NLU6</accession>
<keyword evidence="10" id="KW-1185">Reference proteome</keyword>
<sequence>MLVEMAKDEVELGRQVTRDDASDIKKTEDVHVEEVAVARLTEEDMFSLSQENLNLRSQTGWRIAGVMFVQGCNMAGYGVDWGVIGAINSFPAWHEYYGFGNSGSTYGILNALMTIGNFCGSPLLAFGDVIGRRGINFAGNACVAVASVMQAFAVNIQMLMFARFLLGFGTGMMSSSQYMAEISPIHLRGRLVGIFGACFQIGSLATSGAMIGFQKIEGNWSWRAPFLVQALFPITTCISMYLLSPETPRFLVMRGKREKAKEVVARYMTTAADPNTPFVEAVVSQIEHSLEEDTSEFRDFWDFRVFFTKPVRYRLMLLTSYSIFQQWNGGGIIGYYLSPALDTVGITDPTSQLGINTGLVATYFVFTLLGAYIVDLFRRRTLIFAGLISFVLLQTAVTITGWQYQVTDGSRATSVLTIVWYFSFQVCSATLIATMHNLYPVEILSLVLRAKGMGLYGLIQGAAGTVQSYGISVGINKLGYKIWCVYIVYNFLQLILSYFIFPETYKLSLEEIDAVFETKGVHPVKMAQKLQDAKAEMARIEREGRDGRTAHA</sequence>
<evidence type="ECO:0000259" key="8">
    <source>
        <dbReference type="PROSITE" id="PS50850"/>
    </source>
</evidence>
<dbReference type="InterPro" id="IPR050360">
    <property type="entry name" value="MFS_Sugar_Transporters"/>
</dbReference>
<dbReference type="Gene3D" id="1.20.1250.20">
    <property type="entry name" value="MFS general substrate transporter like domains"/>
    <property type="match status" value="1"/>
</dbReference>
<dbReference type="InterPro" id="IPR005828">
    <property type="entry name" value="MFS_sugar_transport-like"/>
</dbReference>
<feature type="transmembrane region" description="Helical" evidence="7">
    <location>
        <begin position="455"/>
        <end position="474"/>
    </location>
</feature>
<evidence type="ECO:0000256" key="6">
    <source>
        <dbReference type="ARBA" id="ARBA00023136"/>
    </source>
</evidence>
<dbReference type="Proteomes" id="UP001221413">
    <property type="component" value="Unassembled WGS sequence"/>
</dbReference>
<evidence type="ECO:0000256" key="5">
    <source>
        <dbReference type="ARBA" id="ARBA00022989"/>
    </source>
</evidence>
<dbReference type="InterPro" id="IPR020846">
    <property type="entry name" value="MFS_dom"/>
</dbReference>
<feature type="transmembrane region" description="Helical" evidence="7">
    <location>
        <begin position="480"/>
        <end position="501"/>
    </location>
</feature>
<feature type="transmembrane region" description="Helical" evidence="7">
    <location>
        <begin position="381"/>
        <end position="402"/>
    </location>
</feature>
<name>A0AAD6NLU6_DREDA</name>
<feature type="transmembrane region" description="Helical" evidence="7">
    <location>
        <begin position="160"/>
        <end position="179"/>
    </location>
</feature>
<dbReference type="PANTHER" id="PTHR48022">
    <property type="entry name" value="PLASTIDIC GLUCOSE TRANSPORTER 4"/>
    <property type="match status" value="1"/>
</dbReference>
<dbReference type="AlphaFoldDB" id="A0AAD6NLU6"/>
<comment type="caution">
    <text evidence="9">The sequence shown here is derived from an EMBL/GenBank/DDBJ whole genome shotgun (WGS) entry which is preliminary data.</text>
</comment>
<protein>
    <submittedName>
        <fullName evidence="9">Lactose permease</fullName>
    </submittedName>
</protein>
<feature type="transmembrane region" description="Helical" evidence="7">
    <location>
        <begin position="106"/>
        <end position="125"/>
    </location>
</feature>
<feature type="domain" description="Major facilitator superfamily (MFS) profile" evidence="8">
    <location>
        <begin position="66"/>
        <end position="505"/>
    </location>
</feature>
<feature type="transmembrane region" description="Helical" evidence="7">
    <location>
        <begin position="226"/>
        <end position="244"/>
    </location>
</feature>
<keyword evidence="3" id="KW-0813">Transport</keyword>
<gene>
    <name evidence="9" type="ORF">Dda_1882</name>
</gene>
<feature type="transmembrane region" description="Helical" evidence="7">
    <location>
        <begin position="414"/>
        <end position="434"/>
    </location>
</feature>
<evidence type="ECO:0000256" key="1">
    <source>
        <dbReference type="ARBA" id="ARBA00004141"/>
    </source>
</evidence>
<dbReference type="InterPro" id="IPR036259">
    <property type="entry name" value="MFS_trans_sf"/>
</dbReference>
<comment type="subcellular location">
    <subcellularLocation>
        <location evidence="1">Membrane</location>
        <topology evidence="1">Multi-pass membrane protein</topology>
    </subcellularLocation>
</comment>
<evidence type="ECO:0000256" key="3">
    <source>
        <dbReference type="ARBA" id="ARBA00022448"/>
    </source>
</evidence>
<evidence type="ECO:0000256" key="4">
    <source>
        <dbReference type="ARBA" id="ARBA00022692"/>
    </source>
</evidence>
<evidence type="ECO:0000256" key="7">
    <source>
        <dbReference type="SAM" id="Phobius"/>
    </source>
</evidence>
<dbReference type="GO" id="GO:0005351">
    <property type="term" value="F:carbohydrate:proton symporter activity"/>
    <property type="evidence" value="ECO:0007669"/>
    <property type="project" value="TreeGrafter"/>
</dbReference>
<feature type="transmembrane region" description="Helical" evidence="7">
    <location>
        <begin position="357"/>
        <end position="374"/>
    </location>
</feature>
<dbReference type="Pfam" id="PF00083">
    <property type="entry name" value="Sugar_tr"/>
    <property type="match status" value="1"/>
</dbReference>
<dbReference type="EMBL" id="JAQGDS010000002">
    <property type="protein sequence ID" value="KAJ6263319.1"/>
    <property type="molecule type" value="Genomic_DNA"/>
</dbReference>
<reference evidence="9" key="1">
    <citation type="submission" date="2023-01" db="EMBL/GenBank/DDBJ databases">
        <title>The chitinases involved in constricting ring structure development in the nematode-trapping fungus Drechslerella dactyloides.</title>
        <authorList>
            <person name="Wang R."/>
            <person name="Zhang L."/>
            <person name="Tang P."/>
            <person name="Li S."/>
            <person name="Liang L."/>
        </authorList>
    </citation>
    <scope>NUCLEOTIDE SEQUENCE</scope>
    <source>
        <strain evidence="9">YMF1.00031</strain>
    </source>
</reference>
<feature type="transmembrane region" description="Helical" evidence="7">
    <location>
        <begin position="315"/>
        <end position="337"/>
    </location>
</feature>
<organism evidence="9 10">
    <name type="scientific">Drechslerella dactyloides</name>
    <name type="common">Nematode-trapping fungus</name>
    <name type="synonym">Arthrobotrys dactyloides</name>
    <dbReference type="NCBI Taxonomy" id="74499"/>
    <lineage>
        <taxon>Eukaryota</taxon>
        <taxon>Fungi</taxon>
        <taxon>Dikarya</taxon>
        <taxon>Ascomycota</taxon>
        <taxon>Pezizomycotina</taxon>
        <taxon>Orbiliomycetes</taxon>
        <taxon>Orbiliales</taxon>
        <taxon>Orbiliaceae</taxon>
        <taxon>Drechslerella</taxon>
    </lineage>
</organism>
<dbReference type="GO" id="GO:0016020">
    <property type="term" value="C:membrane"/>
    <property type="evidence" value="ECO:0007669"/>
    <property type="project" value="UniProtKB-SubCell"/>
</dbReference>
<dbReference type="FunFam" id="1.20.1250.20:FF:000134">
    <property type="entry name" value="MFS sugar transporter protein"/>
    <property type="match status" value="1"/>
</dbReference>
<dbReference type="PROSITE" id="PS50850">
    <property type="entry name" value="MFS"/>
    <property type="match status" value="1"/>
</dbReference>
<proteinExistence type="inferred from homology"/>
<evidence type="ECO:0000313" key="10">
    <source>
        <dbReference type="Proteomes" id="UP001221413"/>
    </source>
</evidence>
<keyword evidence="6 7" id="KW-0472">Membrane</keyword>
<comment type="similarity">
    <text evidence="2">Belongs to the major facilitator superfamily. Sugar transporter (TC 2.A.1.1) family.</text>
</comment>
<dbReference type="PANTHER" id="PTHR48022:SF79">
    <property type="entry name" value="LACTOSE PERMEASE, PUTATIVE (AFU_ORTHOLOGUE AFUA_6G01860)-RELATED"/>
    <property type="match status" value="1"/>
</dbReference>
<keyword evidence="4 7" id="KW-0812">Transmembrane</keyword>
<feature type="transmembrane region" description="Helical" evidence="7">
    <location>
        <begin position="191"/>
        <end position="214"/>
    </location>
</feature>
<feature type="transmembrane region" description="Helical" evidence="7">
    <location>
        <begin position="137"/>
        <end position="154"/>
    </location>
</feature>
<dbReference type="SUPFAM" id="SSF103473">
    <property type="entry name" value="MFS general substrate transporter"/>
    <property type="match status" value="1"/>
</dbReference>
<keyword evidence="5 7" id="KW-1133">Transmembrane helix</keyword>